<dbReference type="Ensembl" id="ENSRFET00010027888.1">
    <property type="protein sequence ID" value="ENSRFEP00010025661.1"/>
    <property type="gene ID" value="ENSRFEG00010017070.1"/>
</dbReference>
<keyword evidence="5 11" id="KW-0540">Nuclease</keyword>
<dbReference type="GO" id="GO:0032311">
    <property type="term" value="C:angiogenin-PRI complex"/>
    <property type="evidence" value="ECO:0007669"/>
    <property type="project" value="Ensembl"/>
</dbReference>
<feature type="chain" id="PRO_5025716200" evidence="11">
    <location>
        <begin position="25"/>
        <end position="152"/>
    </location>
</feature>
<reference evidence="13 14" key="1">
    <citation type="journal article" date="2015" name="Annu Rev Anim Biosci">
        <title>The Genome 10K Project: a way forward.</title>
        <authorList>
            <person name="Koepfli K.P."/>
            <person name="Paten B."/>
            <person name="O'Brien S.J."/>
            <person name="Koepfli K.P."/>
            <person name="Paten B."/>
            <person name="Antunes A."/>
            <person name="Belov K."/>
            <person name="Bustamante C."/>
            <person name="Castoe T.A."/>
            <person name="Clawson H."/>
            <person name="Crawford A.J."/>
            <person name="Diekhans M."/>
            <person name="Distel D."/>
            <person name="Durbin R."/>
            <person name="Earl D."/>
            <person name="Fujita M.K."/>
            <person name="Gamble T."/>
            <person name="Georges A."/>
            <person name="Gemmell N."/>
            <person name="Gilbert M.T."/>
            <person name="Graves J.M."/>
            <person name="Green R.E."/>
            <person name="Hickey G."/>
            <person name="Jarvis E.D."/>
            <person name="Johnson W."/>
            <person name="Komissarov A."/>
            <person name="Korf I."/>
            <person name="Kuhn R."/>
            <person name="Larkin D.M."/>
            <person name="Lewin H."/>
            <person name="Lopez J.V."/>
            <person name="Ma J."/>
            <person name="Marques-Bonet T."/>
            <person name="Miller W."/>
            <person name="Murphy R."/>
            <person name="Pevzner P."/>
            <person name="Shapiro B."/>
            <person name="Steiner C."/>
            <person name="Tamazian G."/>
            <person name="Venkatesh B."/>
            <person name="Wang J."/>
            <person name="Wayne R."/>
            <person name="Wiley E."/>
            <person name="Yang H."/>
            <person name="Zhang G."/>
            <person name="Haussler D."/>
            <person name="Ryder O."/>
            <person name="O'Brien S.J."/>
        </authorList>
    </citation>
    <scope>NUCLEOTIDE SEQUENCE</scope>
</reference>
<dbReference type="GO" id="GO:0042327">
    <property type="term" value="P:positive regulation of phosphorylation"/>
    <property type="evidence" value="ECO:0007669"/>
    <property type="project" value="Ensembl"/>
</dbReference>
<dbReference type="GO" id="GO:0001666">
    <property type="term" value="P:response to hypoxia"/>
    <property type="evidence" value="ECO:0007669"/>
    <property type="project" value="Ensembl"/>
</dbReference>
<dbReference type="GeneTree" id="ENSGT00940000162981"/>
<evidence type="ECO:0000256" key="9">
    <source>
        <dbReference type="ARBA" id="ARBA00023157"/>
    </source>
</evidence>
<sequence>MMLGLGPLVLVFMLGLGLIPPTVAQIPPTVAQNKDRYNHFLSQHYDAQPSGRNGRYCETIMARRRLTKPCKDINTFIHGTENNIKAICDNNGEPYKETLRISKSRFQVTICKHAGGSPKPPCRYRATRGFRNIVVGCENGWPVHFDESIFRT</sequence>
<organism evidence="13 14">
    <name type="scientific">Rhinolophus ferrumequinum</name>
    <name type="common">Greater horseshoe bat</name>
    <dbReference type="NCBI Taxonomy" id="59479"/>
    <lineage>
        <taxon>Eukaryota</taxon>
        <taxon>Metazoa</taxon>
        <taxon>Chordata</taxon>
        <taxon>Craniata</taxon>
        <taxon>Vertebrata</taxon>
        <taxon>Euteleostomi</taxon>
        <taxon>Mammalia</taxon>
        <taxon>Eutheria</taxon>
        <taxon>Laurasiatheria</taxon>
        <taxon>Chiroptera</taxon>
        <taxon>Yinpterochiroptera</taxon>
        <taxon>Rhinolophoidea</taxon>
        <taxon>Rhinolophidae</taxon>
        <taxon>Rhinolophinae</taxon>
        <taxon>Rhinolophus</taxon>
    </lineage>
</organism>
<dbReference type="InterPro" id="IPR023412">
    <property type="entry name" value="RNaseA_domain"/>
</dbReference>
<dbReference type="GO" id="GO:0016477">
    <property type="term" value="P:cell migration"/>
    <property type="evidence" value="ECO:0007669"/>
    <property type="project" value="Ensembl"/>
</dbReference>
<reference evidence="13 14" key="2">
    <citation type="journal article" date="2018" name="Annu Rev Anim Biosci">
        <title>Bat Biology, Genomes, and the Bat1K Project: To Generate Chromosome-Level Genomes for All Living Bat Species.</title>
        <authorList>
            <person name="Teeling E.C."/>
            <person name="Vernes S.C."/>
            <person name="Davalos L.M."/>
            <person name="Ray D.A."/>
            <person name="Gilbert M.T.P."/>
            <person name="Myers E."/>
        </authorList>
    </citation>
    <scope>NUCLEOTIDE SEQUENCE</scope>
</reference>
<protein>
    <submittedName>
        <fullName evidence="13">Angiogenin</fullName>
    </submittedName>
</protein>
<evidence type="ECO:0000256" key="1">
    <source>
        <dbReference type="ARBA" id="ARBA00004604"/>
    </source>
</evidence>
<dbReference type="GO" id="GO:0034063">
    <property type="term" value="P:stress granule assembly"/>
    <property type="evidence" value="ECO:0007669"/>
    <property type="project" value="Ensembl"/>
</dbReference>
<evidence type="ECO:0000256" key="10">
    <source>
        <dbReference type="ARBA" id="ARBA00023242"/>
    </source>
</evidence>
<dbReference type="GO" id="GO:0009303">
    <property type="term" value="P:rRNA transcription"/>
    <property type="evidence" value="ECO:0007669"/>
    <property type="project" value="Ensembl"/>
</dbReference>
<keyword evidence="6 11" id="KW-0732">Signal</keyword>
<keyword evidence="4" id="KW-0964">Secreted</keyword>
<dbReference type="RefSeq" id="XP_032963891.1">
    <property type="nucleotide sequence ID" value="XM_033108000.1"/>
</dbReference>
<evidence type="ECO:0000256" key="6">
    <source>
        <dbReference type="ARBA" id="ARBA00022729"/>
    </source>
</evidence>
<reference evidence="13" key="5">
    <citation type="submission" date="2025-09" db="UniProtKB">
        <authorList>
            <consortium name="Ensembl"/>
        </authorList>
    </citation>
    <scope>IDENTIFICATION</scope>
</reference>
<dbReference type="GO" id="GO:0010494">
    <property type="term" value="C:cytoplasmic stress granule"/>
    <property type="evidence" value="ECO:0007669"/>
    <property type="project" value="Ensembl"/>
</dbReference>
<dbReference type="SMART" id="SM00092">
    <property type="entry name" value="RNAse_Pc"/>
    <property type="match status" value="1"/>
</dbReference>
<feature type="domain" description="Ribonuclease A-domain" evidence="12">
    <location>
        <begin position="33"/>
        <end position="149"/>
    </location>
</feature>
<dbReference type="GO" id="GO:0003779">
    <property type="term" value="F:actin binding"/>
    <property type="evidence" value="ECO:0007669"/>
    <property type="project" value="Ensembl"/>
</dbReference>
<dbReference type="AlphaFoldDB" id="A0A671FJ84"/>
<evidence type="ECO:0000256" key="4">
    <source>
        <dbReference type="ARBA" id="ARBA00022525"/>
    </source>
</evidence>
<dbReference type="GO" id="GO:0036416">
    <property type="term" value="P:tRNA stabilization"/>
    <property type="evidence" value="ECO:0007669"/>
    <property type="project" value="Ensembl"/>
</dbReference>
<keyword evidence="8 11" id="KW-0378">Hydrolase</keyword>
<dbReference type="PANTHER" id="PTHR11437">
    <property type="entry name" value="RIBONUCLEASE"/>
    <property type="match status" value="1"/>
</dbReference>
<proteinExistence type="inferred from homology"/>
<dbReference type="GO" id="GO:0016787">
    <property type="term" value="F:hydrolase activity"/>
    <property type="evidence" value="ECO:0007669"/>
    <property type="project" value="UniProtKB-KW"/>
</dbReference>
<dbReference type="GeneID" id="117023368"/>
<dbReference type="GO" id="GO:0042277">
    <property type="term" value="F:peptide binding"/>
    <property type="evidence" value="ECO:0007669"/>
    <property type="project" value="Ensembl"/>
</dbReference>
<dbReference type="GO" id="GO:0048018">
    <property type="term" value="F:receptor ligand activity"/>
    <property type="evidence" value="ECO:0007669"/>
    <property type="project" value="Ensembl"/>
</dbReference>
<dbReference type="GO" id="GO:0043022">
    <property type="term" value="F:ribosome binding"/>
    <property type="evidence" value="ECO:0007669"/>
    <property type="project" value="Ensembl"/>
</dbReference>
<comment type="similarity">
    <text evidence="3 11">Belongs to the pancreatic ribonuclease family.</text>
</comment>
<dbReference type="GO" id="GO:0061844">
    <property type="term" value="P:antimicrobial humoral immune response mediated by antimicrobial peptide"/>
    <property type="evidence" value="ECO:0007669"/>
    <property type="project" value="TreeGrafter"/>
</dbReference>
<dbReference type="InterPro" id="IPR001427">
    <property type="entry name" value="RNaseA"/>
</dbReference>
<name>A0A671FJ84_RHIFE</name>
<reference evidence="14" key="3">
    <citation type="submission" date="2018-12" db="EMBL/GenBank/DDBJ databases">
        <title>G10K-VGP greater horseshoe bat female genome, primary haplotype.</title>
        <authorList>
            <person name="Teeling E."/>
            <person name="Myers G."/>
            <person name="Vernes S."/>
            <person name="Pippel M."/>
            <person name="Winkler S."/>
            <person name="Fedrigo O."/>
            <person name="Rhie A."/>
            <person name="Koren S."/>
            <person name="Phillippy A."/>
            <person name="Lewin H."/>
            <person name="Damas J."/>
            <person name="Howe K."/>
            <person name="Mountcastle J."/>
            <person name="Jarvis E.D."/>
        </authorList>
    </citation>
    <scope>NUCLEOTIDE SEQUENCE [LARGE SCALE GENOMIC DNA]</scope>
</reference>
<dbReference type="FunFam" id="3.10.130.10:FF:000001">
    <property type="entry name" value="Ribonuclease pancreatic"/>
    <property type="match status" value="1"/>
</dbReference>
<dbReference type="GO" id="GO:0050830">
    <property type="term" value="P:defense response to Gram-positive bacterium"/>
    <property type="evidence" value="ECO:0007669"/>
    <property type="project" value="TreeGrafter"/>
</dbReference>
<keyword evidence="9" id="KW-1015">Disulfide bond</keyword>
<dbReference type="FunCoup" id="A0A671FJ84">
    <property type="interactions" value="111"/>
</dbReference>
<dbReference type="GO" id="GO:0030139">
    <property type="term" value="C:endocytic vesicle"/>
    <property type="evidence" value="ECO:0007669"/>
    <property type="project" value="Ensembl"/>
</dbReference>
<evidence type="ECO:0000313" key="14">
    <source>
        <dbReference type="Proteomes" id="UP000472240"/>
    </source>
</evidence>
<dbReference type="GO" id="GO:0045087">
    <property type="term" value="P:innate immune response"/>
    <property type="evidence" value="ECO:0007669"/>
    <property type="project" value="TreeGrafter"/>
</dbReference>
<dbReference type="GO" id="GO:0019731">
    <property type="term" value="P:antibacterial humoral response"/>
    <property type="evidence" value="ECO:0007669"/>
    <property type="project" value="TreeGrafter"/>
</dbReference>
<dbReference type="Pfam" id="PF00074">
    <property type="entry name" value="RnaseA"/>
    <property type="match status" value="1"/>
</dbReference>
<dbReference type="RefSeq" id="XP_032963892.1">
    <property type="nucleotide sequence ID" value="XM_033108001.1"/>
</dbReference>
<dbReference type="PANTHER" id="PTHR11437:SF60">
    <property type="entry name" value="ANGIOGENIN"/>
    <property type="match status" value="1"/>
</dbReference>
<dbReference type="GO" id="GO:0001938">
    <property type="term" value="P:positive regulation of endothelial cell proliferation"/>
    <property type="evidence" value="ECO:0007669"/>
    <property type="project" value="Ensembl"/>
</dbReference>
<dbReference type="Gene3D" id="3.10.130.10">
    <property type="entry name" value="Ribonuclease A-like domain"/>
    <property type="match status" value="1"/>
</dbReference>
<dbReference type="InParanoid" id="A0A671FJ84"/>
<dbReference type="GO" id="GO:0005604">
    <property type="term" value="C:basement membrane"/>
    <property type="evidence" value="ECO:0007669"/>
    <property type="project" value="Ensembl"/>
</dbReference>
<dbReference type="OrthoDB" id="8573660at2759"/>
<keyword evidence="14" id="KW-1185">Reference proteome</keyword>
<dbReference type="GO" id="GO:0071425">
    <property type="term" value="P:hematopoietic stem cell proliferation"/>
    <property type="evidence" value="ECO:0007669"/>
    <property type="project" value="Ensembl"/>
</dbReference>
<dbReference type="InterPro" id="IPR023411">
    <property type="entry name" value="RNaseA_AS"/>
</dbReference>
<dbReference type="GO" id="GO:0008201">
    <property type="term" value="F:heparin binding"/>
    <property type="evidence" value="ECO:0007669"/>
    <property type="project" value="Ensembl"/>
</dbReference>
<evidence type="ECO:0000256" key="7">
    <source>
        <dbReference type="ARBA" id="ARBA00022759"/>
    </source>
</evidence>
<gene>
    <name evidence="13" type="primary">ANG</name>
</gene>
<evidence type="ECO:0000256" key="2">
    <source>
        <dbReference type="ARBA" id="ARBA00004613"/>
    </source>
</evidence>
<keyword evidence="10" id="KW-0539">Nucleus</keyword>
<dbReference type="CTD" id="283"/>
<dbReference type="GO" id="GO:0005615">
    <property type="term" value="C:extracellular space"/>
    <property type="evidence" value="ECO:0007669"/>
    <property type="project" value="Ensembl"/>
</dbReference>
<keyword evidence="7 11" id="KW-0255">Endonuclease</keyword>
<dbReference type="GO" id="GO:0048662">
    <property type="term" value="P:negative regulation of smooth muscle cell proliferation"/>
    <property type="evidence" value="ECO:0007669"/>
    <property type="project" value="Ensembl"/>
</dbReference>
<dbReference type="RefSeq" id="XP_032963893.1">
    <property type="nucleotide sequence ID" value="XM_033108002.1"/>
</dbReference>
<evidence type="ECO:0000256" key="3">
    <source>
        <dbReference type="ARBA" id="ARBA00005600"/>
    </source>
</evidence>
<dbReference type="Proteomes" id="UP000472240">
    <property type="component" value="Chromosome 6"/>
</dbReference>
<dbReference type="GO" id="GO:0003676">
    <property type="term" value="F:nucleic acid binding"/>
    <property type="evidence" value="ECO:0007669"/>
    <property type="project" value="InterPro"/>
</dbReference>
<dbReference type="KEGG" id="rfq:117023368"/>
<reference evidence="13" key="4">
    <citation type="submission" date="2025-08" db="UniProtKB">
        <authorList>
            <consortium name="Ensembl"/>
        </authorList>
    </citation>
    <scope>IDENTIFICATION</scope>
</reference>
<dbReference type="GO" id="GO:0050714">
    <property type="term" value="P:positive regulation of protein secretion"/>
    <property type="evidence" value="ECO:0007669"/>
    <property type="project" value="Ensembl"/>
</dbReference>
<dbReference type="OMA" id="FIHGNKG"/>
<dbReference type="GO" id="GO:0006898">
    <property type="term" value="P:receptor-mediated endocytosis"/>
    <property type="evidence" value="ECO:0007669"/>
    <property type="project" value="Ensembl"/>
</dbReference>
<dbReference type="CDD" id="cd06265">
    <property type="entry name" value="RNase_A_canonical"/>
    <property type="match status" value="1"/>
</dbReference>
<evidence type="ECO:0000256" key="11">
    <source>
        <dbReference type="RuleBase" id="RU000651"/>
    </source>
</evidence>
<dbReference type="GO" id="GO:0005730">
    <property type="term" value="C:nucleolus"/>
    <property type="evidence" value="ECO:0007669"/>
    <property type="project" value="UniProtKB-SubCell"/>
</dbReference>
<dbReference type="SUPFAM" id="SSF54076">
    <property type="entry name" value="RNase A-like"/>
    <property type="match status" value="1"/>
</dbReference>
<feature type="signal peptide" evidence="11">
    <location>
        <begin position="1"/>
        <end position="24"/>
    </location>
</feature>
<dbReference type="GO" id="GO:0032055">
    <property type="term" value="P:negative regulation of translation in response to stress"/>
    <property type="evidence" value="ECO:0007669"/>
    <property type="project" value="Ensembl"/>
</dbReference>
<dbReference type="RefSeq" id="XP_032963894.1">
    <property type="nucleotide sequence ID" value="XM_033108003.1"/>
</dbReference>
<comment type="subcellular location">
    <subcellularLocation>
        <location evidence="1">Nucleus</location>
        <location evidence="1">Nucleolus</location>
    </subcellularLocation>
    <subcellularLocation>
        <location evidence="2">Secreted</location>
    </subcellularLocation>
</comment>
<dbReference type="GO" id="GO:0005694">
    <property type="term" value="C:chromosome"/>
    <property type="evidence" value="ECO:0007669"/>
    <property type="project" value="Ensembl"/>
</dbReference>
<dbReference type="GO" id="GO:0001525">
    <property type="term" value="P:angiogenesis"/>
    <property type="evidence" value="ECO:0007669"/>
    <property type="project" value="Ensembl"/>
</dbReference>
<dbReference type="GO" id="GO:0042803">
    <property type="term" value="F:protein homodimerization activity"/>
    <property type="evidence" value="ECO:0007669"/>
    <property type="project" value="Ensembl"/>
</dbReference>
<accession>A0A671FJ84</accession>
<evidence type="ECO:0000313" key="13">
    <source>
        <dbReference type="Ensembl" id="ENSRFEP00010025661.1"/>
    </source>
</evidence>
<evidence type="ECO:0000256" key="5">
    <source>
        <dbReference type="ARBA" id="ARBA00022722"/>
    </source>
</evidence>
<dbReference type="GO" id="GO:0004549">
    <property type="term" value="F:tRNA-specific ribonuclease activity"/>
    <property type="evidence" value="ECO:0007669"/>
    <property type="project" value="Ensembl"/>
</dbReference>
<dbReference type="PRINTS" id="PR00794">
    <property type="entry name" value="RIBONUCLEASE"/>
</dbReference>
<dbReference type="GO" id="GO:0002181">
    <property type="term" value="P:cytoplasmic translation"/>
    <property type="evidence" value="ECO:0007669"/>
    <property type="project" value="Ensembl"/>
</dbReference>
<evidence type="ECO:0000256" key="8">
    <source>
        <dbReference type="ARBA" id="ARBA00022801"/>
    </source>
</evidence>
<dbReference type="InterPro" id="IPR036816">
    <property type="entry name" value="RNaseA-like_dom_sf"/>
</dbReference>
<dbReference type="GO" id="GO:0015629">
    <property type="term" value="C:actin cytoskeleton"/>
    <property type="evidence" value="ECO:0007669"/>
    <property type="project" value="Ensembl"/>
</dbReference>
<dbReference type="GO" id="GO:0004519">
    <property type="term" value="F:endonuclease activity"/>
    <property type="evidence" value="ECO:0007669"/>
    <property type="project" value="UniProtKB-KW"/>
</dbReference>
<dbReference type="GO" id="GO:0005507">
    <property type="term" value="F:copper ion binding"/>
    <property type="evidence" value="ECO:0007669"/>
    <property type="project" value="Ensembl"/>
</dbReference>
<evidence type="ECO:0000259" key="12">
    <source>
        <dbReference type="SMART" id="SM00092"/>
    </source>
</evidence>
<dbReference type="GO" id="GO:0009725">
    <property type="term" value="P:response to hormone"/>
    <property type="evidence" value="ECO:0007669"/>
    <property type="project" value="Ensembl"/>
</dbReference>
<dbReference type="PROSITE" id="PS00127">
    <property type="entry name" value="RNASE_PANCREATIC"/>
    <property type="match status" value="1"/>
</dbReference>